<dbReference type="Proteomes" id="UP001630969">
    <property type="component" value="Unassembled WGS sequence"/>
</dbReference>
<dbReference type="InterPro" id="IPR013538">
    <property type="entry name" value="ASHA1/2-like_C"/>
</dbReference>
<keyword evidence="4" id="KW-1185">Reference proteome</keyword>
<dbReference type="Pfam" id="PF08327">
    <property type="entry name" value="AHSA1"/>
    <property type="match status" value="1"/>
</dbReference>
<protein>
    <submittedName>
        <fullName evidence="3">SRPBCC family protein</fullName>
    </submittedName>
</protein>
<dbReference type="EMBL" id="JBGXBU010000006">
    <property type="protein sequence ID" value="MFM4894051.1"/>
    <property type="molecule type" value="Genomic_DNA"/>
</dbReference>
<dbReference type="Gene3D" id="3.30.530.20">
    <property type="match status" value="1"/>
</dbReference>
<dbReference type="CDD" id="cd08896">
    <property type="entry name" value="SRPBCC_CalC_Aha1-like_3"/>
    <property type="match status" value="1"/>
</dbReference>
<evidence type="ECO:0000313" key="4">
    <source>
        <dbReference type="Proteomes" id="UP001630969"/>
    </source>
</evidence>
<accession>A0ABW9GWI9</accession>
<proteinExistence type="inferred from homology"/>
<gene>
    <name evidence="3" type="ORF">ACEUDJ_14415</name>
</gene>
<evidence type="ECO:0000313" key="3">
    <source>
        <dbReference type="EMBL" id="MFM4894051.1"/>
    </source>
</evidence>
<feature type="domain" description="Activator of Hsp90 ATPase homologue 1/2-like C-terminal" evidence="2">
    <location>
        <begin position="20"/>
        <end position="154"/>
    </location>
</feature>
<sequence length="157" mass="17774">MMDEEFDQQRDLLLERLIAASPEALYRCWTEPALLVRWFAPMPWRTLSAELDLRVGGASLVVMGGPNGEKIPCPGVYLALEPGRRIVSTDAYVRPWLPSARPFMTLILSFTPEGEGTRYRAWVRHWSEADRQEHEAMGFHSGWGLCTDQLAELAATL</sequence>
<dbReference type="RefSeq" id="WP_041999353.1">
    <property type="nucleotide sequence ID" value="NZ_CDBT01000048.1"/>
</dbReference>
<organism evidence="3 4">
    <name type="scientific">Aeromonas bivalvium</name>
    <dbReference type="NCBI Taxonomy" id="440079"/>
    <lineage>
        <taxon>Bacteria</taxon>
        <taxon>Pseudomonadati</taxon>
        <taxon>Pseudomonadota</taxon>
        <taxon>Gammaproteobacteria</taxon>
        <taxon>Aeromonadales</taxon>
        <taxon>Aeromonadaceae</taxon>
        <taxon>Aeromonas</taxon>
    </lineage>
</organism>
<reference evidence="3 4" key="1">
    <citation type="submission" date="2024-09" db="EMBL/GenBank/DDBJ databases">
        <title>Aeromonas strains Genome sequencing and assembly.</title>
        <authorList>
            <person name="Hu X."/>
            <person name="Tang B."/>
        </authorList>
    </citation>
    <scope>NUCLEOTIDE SEQUENCE [LARGE SCALE GENOMIC DNA]</scope>
    <source>
        <strain evidence="3 4">NB23SCDHY001</strain>
    </source>
</reference>
<dbReference type="SUPFAM" id="SSF55961">
    <property type="entry name" value="Bet v1-like"/>
    <property type="match status" value="1"/>
</dbReference>
<dbReference type="InterPro" id="IPR023393">
    <property type="entry name" value="START-like_dom_sf"/>
</dbReference>
<evidence type="ECO:0000256" key="1">
    <source>
        <dbReference type="ARBA" id="ARBA00006817"/>
    </source>
</evidence>
<evidence type="ECO:0000259" key="2">
    <source>
        <dbReference type="Pfam" id="PF08327"/>
    </source>
</evidence>
<comment type="similarity">
    <text evidence="1">Belongs to the AHA1 family.</text>
</comment>
<dbReference type="GeneID" id="97221315"/>
<comment type="caution">
    <text evidence="3">The sequence shown here is derived from an EMBL/GenBank/DDBJ whole genome shotgun (WGS) entry which is preliminary data.</text>
</comment>
<name>A0ABW9GWI9_9GAMM</name>